<keyword evidence="3" id="KW-0574">Periplasm</keyword>
<keyword evidence="4" id="KW-0732">Signal</keyword>
<organism evidence="5 6">
    <name type="scientific">Martelella mediterranea DSM 17316</name>
    <dbReference type="NCBI Taxonomy" id="1122214"/>
    <lineage>
        <taxon>Bacteria</taxon>
        <taxon>Pseudomonadati</taxon>
        <taxon>Pseudomonadota</taxon>
        <taxon>Alphaproteobacteria</taxon>
        <taxon>Hyphomicrobiales</taxon>
        <taxon>Aurantimonadaceae</taxon>
        <taxon>Martelella</taxon>
    </lineage>
</organism>
<evidence type="ECO:0000313" key="5">
    <source>
        <dbReference type="EMBL" id="AQZ54118.1"/>
    </source>
</evidence>
<dbReference type="InterPro" id="IPR006059">
    <property type="entry name" value="SBP"/>
</dbReference>
<dbReference type="RefSeq" id="WP_018066800.1">
    <property type="nucleotide sequence ID" value="NZ_AQWH01000028.1"/>
</dbReference>
<dbReference type="PANTHER" id="PTHR43649:SF12">
    <property type="entry name" value="DIACETYLCHITOBIOSE BINDING PROTEIN DASA"/>
    <property type="match status" value="1"/>
</dbReference>
<geneLocation type="plasmid" evidence="6">
    <name>pmm593</name>
</geneLocation>
<dbReference type="Gene3D" id="3.40.190.10">
    <property type="entry name" value="Periplasmic binding protein-like II"/>
    <property type="match status" value="2"/>
</dbReference>
<keyword evidence="6" id="KW-1185">Reference proteome</keyword>
<evidence type="ECO:0000313" key="6">
    <source>
        <dbReference type="Proteomes" id="UP000191135"/>
    </source>
</evidence>
<dbReference type="Pfam" id="PF01547">
    <property type="entry name" value="SBP_bac_1"/>
    <property type="match status" value="1"/>
</dbReference>
<dbReference type="CDD" id="cd13585">
    <property type="entry name" value="PBP2_TMBP_like"/>
    <property type="match status" value="1"/>
</dbReference>
<dbReference type="AlphaFoldDB" id="A0A1U9Z8V3"/>
<dbReference type="Proteomes" id="UP000191135">
    <property type="component" value="Plasmid pMM593"/>
</dbReference>
<evidence type="ECO:0000256" key="2">
    <source>
        <dbReference type="ARBA" id="ARBA00008520"/>
    </source>
</evidence>
<evidence type="ECO:0000256" key="1">
    <source>
        <dbReference type="ARBA" id="ARBA00004418"/>
    </source>
</evidence>
<proteinExistence type="inferred from homology"/>
<sequence precursor="true">MQFKTMISGVTALLCTTALMGGQASAQEQEVNVLLFSMPSTQGLQKLAGDFEAETGIKANIDVVGQNVFENRITLSFAGGARDIDVVHTPVIQVQRWVEAGWLQPITDLVENIEDRDDILAGPLNSYLVDGEYWAVPFFAETGLMAYRRDILEAAGVNPPETWEEMLNVAAAIDSGDTAAIAMRVAPGQGFNMFVFPMIMRAYGGKFFENYPDDLTPALDSPENLEALKTYITLMNDYGPEGIGNFNFPEVVAALQSGQAAMTVDGTSIVSQAVDPEKSRFADEFVLALPPGGPAGRSPAIAVHGLGIPAGAEHSEAARKFIEWATSTETLTKLAINEAYPDFTRASVAQNPEVKAKYAGIQDNFLDLRVEALNLAVGNYRPLIPTWPEIGAAVGENINAAVNGLMTPEEALAAAQDEMEAILDN</sequence>
<dbReference type="InterPro" id="IPR050490">
    <property type="entry name" value="Bact_solute-bd_prot1"/>
</dbReference>
<dbReference type="GO" id="GO:0042597">
    <property type="term" value="C:periplasmic space"/>
    <property type="evidence" value="ECO:0007669"/>
    <property type="project" value="UniProtKB-SubCell"/>
</dbReference>
<evidence type="ECO:0000256" key="4">
    <source>
        <dbReference type="SAM" id="SignalP"/>
    </source>
</evidence>
<name>A0A1U9Z8V3_9HYPH</name>
<comment type="similarity">
    <text evidence="2">Belongs to the bacterial solute-binding protein 1 family.</text>
</comment>
<dbReference type="SUPFAM" id="SSF53850">
    <property type="entry name" value="Periplasmic binding protein-like II"/>
    <property type="match status" value="1"/>
</dbReference>
<evidence type="ECO:0000256" key="3">
    <source>
        <dbReference type="ARBA" id="ARBA00022764"/>
    </source>
</evidence>
<keyword evidence="5" id="KW-0614">Plasmid</keyword>
<comment type="subcellular location">
    <subcellularLocation>
        <location evidence="1">Periplasm</location>
    </subcellularLocation>
</comment>
<feature type="signal peptide" evidence="4">
    <location>
        <begin position="1"/>
        <end position="26"/>
    </location>
</feature>
<dbReference type="KEGG" id="mmed:Mame_04826"/>
<reference evidence="5 6" key="1">
    <citation type="submission" date="2017-03" db="EMBL/GenBank/DDBJ databases">
        <title>Foreign affairs: Plasmid Transfer between Roseobacters and Rhizobia.</title>
        <authorList>
            <person name="Bartling P."/>
            <person name="Bunk B."/>
            <person name="Overmann J."/>
            <person name="Brinkmann H."/>
            <person name="Petersen J."/>
        </authorList>
    </citation>
    <scope>NUCLEOTIDE SEQUENCE [LARGE SCALE GENOMIC DNA]</scope>
    <source>
        <strain evidence="5 6">MACL11</strain>
        <plasmid evidence="6">Plasmid pmm593</plasmid>
    </source>
</reference>
<feature type="chain" id="PRO_5010743890" evidence="4">
    <location>
        <begin position="27"/>
        <end position="425"/>
    </location>
</feature>
<accession>A0A1U9Z8V3</accession>
<dbReference type="EMBL" id="CP020331">
    <property type="protein sequence ID" value="AQZ54118.1"/>
    <property type="molecule type" value="Genomic_DNA"/>
</dbReference>
<gene>
    <name evidence="5" type="ORF">Mame_04826</name>
</gene>
<protein>
    <submittedName>
        <fullName evidence="5">Putative ABC transporter-binding protein</fullName>
    </submittedName>
</protein>
<dbReference type="eggNOG" id="COG1653">
    <property type="taxonomic scope" value="Bacteria"/>
</dbReference>
<dbReference type="OrthoDB" id="9811951at2"/>
<dbReference type="PANTHER" id="PTHR43649">
    <property type="entry name" value="ARABINOSE-BINDING PROTEIN-RELATED"/>
    <property type="match status" value="1"/>
</dbReference>